<protein>
    <submittedName>
        <fullName evidence="9">CD36 family</fullName>
    </submittedName>
</protein>
<comment type="subcellular location">
    <subcellularLocation>
        <location evidence="1">Cell membrane</location>
    </subcellularLocation>
</comment>
<dbReference type="EMBL" id="JASPKY010000041">
    <property type="protein sequence ID" value="KAK9746240.1"/>
    <property type="molecule type" value="Genomic_DNA"/>
</dbReference>
<keyword evidence="3" id="KW-1003">Cell membrane</keyword>
<dbReference type="AlphaFoldDB" id="A0AAW1MIX7"/>
<dbReference type="PANTHER" id="PTHR11923:SF89">
    <property type="entry name" value="GH15894P"/>
    <property type="match status" value="1"/>
</dbReference>
<dbReference type="GO" id="GO:0005737">
    <property type="term" value="C:cytoplasm"/>
    <property type="evidence" value="ECO:0007669"/>
    <property type="project" value="TreeGrafter"/>
</dbReference>
<feature type="transmembrane region" description="Helical" evidence="8">
    <location>
        <begin position="204"/>
        <end position="225"/>
    </location>
</feature>
<evidence type="ECO:0000256" key="5">
    <source>
        <dbReference type="ARBA" id="ARBA00022989"/>
    </source>
</evidence>
<dbReference type="GO" id="GO:0005044">
    <property type="term" value="F:scavenger receptor activity"/>
    <property type="evidence" value="ECO:0007669"/>
    <property type="project" value="TreeGrafter"/>
</dbReference>
<evidence type="ECO:0000256" key="8">
    <source>
        <dbReference type="SAM" id="Phobius"/>
    </source>
</evidence>
<proteinExistence type="inferred from homology"/>
<comment type="similarity">
    <text evidence="2">Belongs to the CD36 family.</text>
</comment>
<evidence type="ECO:0000256" key="3">
    <source>
        <dbReference type="ARBA" id="ARBA00022475"/>
    </source>
</evidence>
<organism evidence="9 10">
    <name type="scientific">Popillia japonica</name>
    <name type="common">Japanese beetle</name>
    <dbReference type="NCBI Taxonomy" id="7064"/>
    <lineage>
        <taxon>Eukaryota</taxon>
        <taxon>Metazoa</taxon>
        <taxon>Ecdysozoa</taxon>
        <taxon>Arthropoda</taxon>
        <taxon>Hexapoda</taxon>
        <taxon>Insecta</taxon>
        <taxon>Pterygota</taxon>
        <taxon>Neoptera</taxon>
        <taxon>Endopterygota</taxon>
        <taxon>Coleoptera</taxon>
        <taxon>Polyphaga</taxon>
        <taxon>Scarabaeiformia</taxon>
        <taxon>Scarabaeidae</taxon>
        <taxon>Rutelinae</taxon>
        <taxon>Popillia</taxon>
    </lineage>
</organism>
<keyword evidence="10" id="KW-1185">Reference proteome</keyword>
<evidence type="ECO:0000256" key="2">
    <source>
        <dbReference type="ARBA" id="ARBA00010532"/>
    </source>
</evidence>
<evidence type="ECO:0000256" key="4">
    <source>
        <dbReference type="ARBA" id="ARBA00022692"/>
    </source>
</evidence>
<keyword evidence="6 8" id="KW-0472">Membrane</keyword>
<keyword evidence="5 8" id="KW-1133">Transmembrane helix</keyword>
<dbReference type="Proteomes" id="UP001458880">
    <property type="component" value="Unassembled WGS sequence"/>
</dbReference>
<evidence type="ECO:0000256" key="6">
    <source>
        <dbReference type="ARBA" id="ARBA00023136"/>
    </source>
</evidence>
<accession>A0AAW1MIX7</accession>
<name>A0AAW1MIX7_POPJA</name>
<dbReference type="PANTHER" id="PTHR11923">
    <property type="entry name" value="SCAVENGER RECEPTOR CLASS B TYPE-1 SR-B1"/>
    <property type="match status" value="1"/>
</dbReference>
<keyword evidence="4 8" id="KW-0812">Transmembrane</keyword>
<reference evidence="9 10" key="1">
    <citation type="journal article" date="2024" name="BMC Genomics">
        <title>De novo assembly and annotation of Popillia japonica's genome with initial clues to its potential as an invasive pest.</title>
        <authorList>
            <person name="Cucini C."/>
            <person name="Boschi S."/>
            <person name="Funari R."/>
            <person name="Cardaioli E."/>
            <person name="Iannotti N."/>
            <person name="Marturano G."/>
            <person name="Paoli F."/>
            <person name="Bruttini M."/>
            <person name="Carapelli A."/>
            <person name="Frati F."/>
            <person name="Nardi F."/>
        </authorList>
    </citation>
    <scope>NUCLEOTIDE SEQUENCE [LARGE SCALE GENOMIC DNA]</scope>
    <source>
        <strain evidence="9">DMR45628</strain>
    </source>
</reference>
<sequence>MLTKDSVPKYYRRGLCKTADLLIYNQMLTKDSVPKYYRRGLCKTADLYYESEHTLYGLRAYKFAIAPSDLNRTYPPEDDCFDTKPSLPNGTADISKCVHSYPVTTSFIYFNHTDDSLKTCAKIKIPRGKTAPPSEVYLEPITGIPLKSSAALQANLNVKPLRGFDRSFDKFSGQQIPLFYLHYHGEGVPLKVFCMIYLMRALPAIGWILTVSLFAFGLYCIWKSVRRKPKKGKRKENTPSSESVKETNVELETFLKETVLN</sequence>
<dbReference type="PRINTS" id="PR01609">
    <property type="entry name" value="CD36FAMILY"/>
</dbReference>
<evidence type="ECO:0000256" key="1">
    <source>
        <dbReference type="ARBA" id="ARBA00004236"/>
    </source>
</evidence>
<evidence type="ECO:0000256" key="7">
    <source>
        <dbReference type="ARBA" id="ARBA00023180"/>
    </source>
</evidence>
<dbReference type="InterPro" id="IPR002159">
    <property type="entry name" value="CD36_fam"/>
</dbReference>
<gene>
    <name evidence="9" type="ORF">QE152_g6323</name>
</gene>
<dbReference type="Pfam" id="PF01130">
    <property type="entry name" value="CD36"/>
    <property type="match status" value="1"/>
</dbReference>
<comment type="caution">
    <text evidence="9">The sequence shown here is derived from an EMBL/GenBank/DDBJ whole genome shotgun (WGS) entry which is preliminary data.</text>
</comment>
<keyword evidence="7" id="KW-0325">Glycoprotein</keyword>
<evidence type="ECO:0000313" key="10">
    <source>
        <dbReference type="Proteomes" id="UP001458880"/>
    </source>
</evidence>
<evidence type="ECO:0000313" key="9">
    <source>
        <dbReference type="EMBL" id="KAK9746240.1"/>
    </source>
</evidence>
<dbReference type="GO" id="GO:0005886">
    <property type="term" value="C:plasma membrane"/>
    <property type="evidence" value="ECO:0007669"/>
    <property type="project" value="UniProtKB-SubCell"/>
</dbReference>